<dbReference type="Proteomes" id="UP000095657">
    <property type="component" value="Unassembled WGS sequence"/>
</dbReference>
<accession>A0A174NP68</accession>
<protein>
    <submittedName>
        <fullName evidence="1">Uncharacterized protein</fullName>
    </submittedName>
</protein>
<dbReference type="AlphaFoldDB" id="A0A174NP68"/>
<dbReference type="RefSeq" id="WP_048694503.1">
    <property type="nucleotide sequence ID" value="NZ_CZAI01000005.1"/>
</dbReference>
<evidence type="ECO:0000313" key="1">
    <source>
        <dbReference type="EMBL" id="CUP49406.1"/>
    </source>
</evidence>
<proteinExistence type="predicted"/>
<organism evidence="1 2">
    <name type="scientific">Bacteroides caccae</name>
    <dbReference type="NCBI Taxonomy" id="47678"/>
    <lineage>
        <taxon>Bacteria</taxon>
        <taxon>Pseudomonadati</taxon>
        <taxon>Bacteroidota</taxon>
        <taxon>Bacteroidia</taxon>
        <taxon>Bacteroidales</taxon>
        <taxon>Bacteroidaceae</taxon>
        <taxon>Bacteroides</taxon>
    </lineage>
</organism>
<gene>
    <name evidence="1" type="ORF">ERS852494_02366</name>
</gene>
<dbReference type="EMBL" id="CZAI01000005">
    <property type="protein sequence ID" value="CUP49406.1"/>
    <property type="molecule type" value="Genomic_DNA"/>
</dbReference>
<dbReference type="STRING" id="47678.ERS852494_02366"/>
<name>A0A174NP68_9BACE</name>
<reference evidence="1 2" key="1">
    <citation type="submission" date="2015-09" db="EMBL/GenBank/DDBJ databases">
        <authorList>
            <consortium name="Pathogen Informatics"/>
        </authorList>
    </citation>
    <scope>NUCLEOTIDE SEQUENCE [LARGE SCALE GENOMIC DNA]</scope>
    <source>
        <strain evidence="1 2">2789STDY5834880</strain>
    </source>
</reference>
<evidence type="ECO:0000313" key="2">
    <source>
        <dbReference type="Proteomes" id="UP000095657"/>
    </source>
</evidence>
<sequence length="78" mass="9809">MIRNKQRIYIKRAFKNSTFINEDNEEITYLALLRKELKKYNISIYVFREWIYQRNKNPKCQFPKEWLDYTIDAIYSKY</sequence>